<dbReference type="Proteomes" id="UP000326565">
    <property type="component" value="Unassembled WGS sequence"/>
</dbReference>
<sequence length="189" mass="21577">MTGYLSPDITQDIEFQKRIINFISGNGDRFGIGPSLNPTLFNREDDDTRIHITHPRPDAIYDHSRYPDQLRRIRRIFQRIVRGTWTAVWMCKALDYQQPEEELLADETASGKAIIKCDPHGYGRGQPGWRLFYEQHIFRSTDPHPGRGSASGIPDLPSSCLVETSPIHPFAAISVRRPPIKRLSTRLAL</sequence>
<dbReference type="AlphaFoldDB" id="A0A5N5WJA8"/>
<dbReference type="OrthoDB" id="3886018at2759"/>
<proteinExistence type="predicted"/>
<dbReference type="EMBL" id="ML732434">
    <property type="protein sequence ID" value="KAB8067895.1"/>
    <property type="molecule type" value="Genomic_DNA"/>
</dbReference>
<evidence type="ECO:0000313" key="1">
    <source>
        <dbReference type="EMBL" id="KAB8067895.1"/>
    </source>
</evidence>
<name>A0A5N5WJA8_9EURO</name>
<gene>
    <name evidence="1" type="ORF">BDV29DRAFT_162916</name>
</gene>
<evidence type="ECO:0000313" key="2">
    <source>
        <dbReference type="Proteomes" id="UP000326565"/>
    </source>
</evidence>
<organism evidence="1 2">
    <name type="scientific">Aspergillus leporis</name>
    <dbReference type="NCBI Taxonomy" id="41062"/>
    <lineage>
        <taxon>Eukaryota</taxon>
        <taxon>Fungi</taxon>
        <taxon>Dikarya</taxon>
        <taxon>Ascomycota</taxon>
        <taxon>Pezizomycotina</taxon>
        <taxon>Eurotiomycetes</taxon>
        <taxon>Eurotiomycetidae</taxon>
        <taxon>Eurotiales</taxon>
        <taxon>Aspergillaceae</taxon>
        <taxon>Aspergillus</taxon>
        <taxon>Aspergillus subgen. Circumdati</taxon>
    </lineage>
</organism>
<keyword evidence="2" id="KW-1185">Reference proteome</keyword>
<reference evidence="1 2" key="1">
    <citation type="submission" date="2019-04" db="EMBL/GenBank/DDBJ databases">
        <title>Friends and foes A comparative genomics study of 23 Aspergillus species from section Flavi.</title>
        <authorList>
            <consortium name="DOE Joint Genome Institute"/>
            <person name="Kjaerbolling I."/>
            <person name="Vesth T."/>
            <person name="Frisvad J.C."/>
            <person name="Nybo J.L."/>
            <person name="Theobald S."/>
            <person name="Kildgaard S."/>
            <person name="Isbrandt T."/>
            <person name="Kuo A."/>
            <person name="Sato A."/>
            <person name="Lyhne E.K."/>
            <person name="Kogle M.E."/>
            <person name="Wiebenga A."/>
            <person name="Kun R.S."/>
            <person name="Lubbers R.J."/>
            <person name="Makela M.R."/>
            <person name="Barry K."/>
            <person name="Chovatia M."/>
            <person name="Clum A."/>
            <person name="Daum C."/>
            <person name="Haridas S."/>
            <person name="He G."/>
            <person name="LaButti K."/>
            <person name="Lipzen A."/>
            <person name="Mondo S."/>
            <person name="Riley R."/>
            <person name="Salamov A."/>
            <person name="Simmons B.A."/>
            <person name="Magnuson J.K."/>
            <person name="Henrissat B."/>
            <person name="Mortensen U.H."/>
            <person name="Larsen T.O."/>
            <person name="Devries R.P."/>
            <person name="Grigoriev I.V."/>
            <person name="Machida M."/>
            <person name="Baker S.E."/>
            <person name="Andersen M.R."/>
        </authorList>
    </citation>
    <scope>NUCLEOTIDE SEQUENCE [LARGE SCALE GENOMIC DNA]</scope>
    <source>
        <strain evidence="1 2">CBS 151.66</strain>
    </source>
</reference>
<accession>A0A5N5WJA8</accession>
<protein>
    <submittedName>
        <fullName evidence="1">Uncharacterized protein</fullName>
    </submittedName>
</protein>